<dbReference type="EMBL" id="QMBQ01000009">
    <property type="protein sequence ID" value="RAZ73027.1"/>
    <property type="molecule type" value="Genomic_DNA"/>
</dbReference>
<sequence length="94" mass="10174">MIHSATTSRSGLATFAFLDASVITMQLATGMFSEAPIPLAKVRTGWTTLTRGRSWNDHTEMCGGPRAVDISEPRQQAGDVVTVTMCFDIISRPT</sequence>
<reference evidence="2" key="1">
    <citation type="submission" date="2018-06" db="EMBL/GenBank/DDBJ databases">
        <authorList>
            <person name="Helene L.C."/>
            <person name="Dall'Agnol R."/>
            <person name="Delamuta J.R."/>
            <person name="Hungria M."/>
        </authorList>
    </citation>
    <scope>NUCLEOTIDE SEQUENCE [LARGE SCALE GENOMIC DNA]</scope>
    <source>
        <strain evidence="2">CNPSo 3140</strain>
    </source>
</reference>
<proteinExistence type="predicted"/>
<name>A0A330GKI5_9HYPH</name>
<organism evidence="1 2">
    <name type="scientific">Mesorhizobium atlanticum</name>
    <dbReference type="NCBI Taxonomy" id="2233532"/>
    <lineage>
        <taxon>Bacteria</taxon>
        <taxon>Pseudomonadati</taxon>
        <taxon>Pseudomonadota</taxon>
        <taxon>Alphaproteobacteria</taxon>
        <taxon>Hyphomicrobiales</taxon>
        <taxon>Phyllobacteriaceae</taxon>
        <taxon>Mesorhizobium</taxon>
    </lineage>
</organism>
<accession>A0A330GKI5</accession>
<comment type="caution">
    <text evidence="1">The sequence shown here is derived from an EMBL/GenBank/DDBJ whole genome shotgun (WGS) entry which is preliminary data.</text>
</comment>
<evidence type="ECO:0000313" key="2">
    <source>
        <dbReference type="Proteomes" id="UP000251956"/>
    </source>
</evidence>
<reference evidence="1 2" key="2">
    <citation type="submission" date="2018-07" db="EMBL/GenBank/DDBJ databases">
        <title>Diversity of Mesorhizobium strains in Brazil.</title>
        <authorList>
            <person name="Helene L.C.F."/>
            <person name="Dall'Agnol R."/>
            <person name="Delamuta J.R.M."/>
            <person name="Hungria M."/>
        </authorList>
    </citation>
    <scope>NUCLEOTIDE SEQUENCE [LARGE SCALE GENOMIC DNA]</scope>
    <source>
        <strain evidence="1 2">CNPSo 3140</strain>
    </source>
</reference>
<protein>
    <submittedName>
        <fullName evidence="1">Uncharacterized protein</fullName>
    </submittedName>
</protein>
<dbReference type="AlphaFoldDB" id="A0A330GKI5"/>
<keyword evidence="2" id="KW-1185">Reference proteome</keyword>
<dbReference type="Proteomes" id="UP000251956">
    <property type="component" value="Unassembled WGS sequence"/>
</dbReference>
<evidence type="ECO:0000313" key="1">
    <source>
        <dbReference type="EMBL" id="RAZ73027.1"/>
    </source>
</evidence>
<gene>
    <name evidence="1" type="ORF">DPM35_27060</name>
</gene>